<evidence type="ECO:0000313" key="3">
    <source>
        <dbReference type="Proteomes" id="UP000242287"/>
    </source>
</evidence>
<feature type="region of interest" description="Disordered" evidence="1">
    <location>
        <begin position="265"/>
        <end position="292"/>
    </location>
</feature>
<feature type="compositionally biased region" description="Low complexity" evidence="1">
    <location>
        <begin position="100"/>
        <end position="130"/>
    </location>
</feature>
<sequence length="292" mass="32088">MLLKVVSRLKRRFRRTDARHSQPPELRRWSDFMNPFPHVEPGGYTKYYRSRGLLDADVQFATPTALTASMSTQSAPTPSTTKRQHSTKARVNPLSSPDQSSATLMTWTSSSTTSAPSLDGPSISTSTVSLSRSHASKKTLMVIREESLVSMKSGKRCRGALHTKSISERSAGSSTASLRRRKRRMLRAPSMERDLHSDHTSFSIAGSLTRIPLDDYRTHNVSCTESAMSSTSMCHSPNAASTSLAGGDECTCGKDEEGILYGNVDDGDNCNSHPERPDSRSSYWTARSEFGD</sequence>
<organism evidence="2 3">
    <name type="scientific">Amanita thiersii Skay4041</name>
    <dbReference type="NCBI Taxonomy" id="703135"/>
    <lineage>
        <taxon>Eukaryota</taxon>
        <taxon>Fungi</taxon>
        <taxon>Dikarya</taxon>
        <taxon>Basidiomycota</taxon>
        <taxon>Agaricomycotina</taxon>
        <taxon>Agaricomycetes</taxon>
        <taxon>Agaricomycetidae</taxon>
        <taxon>Agaricales</taxon>
        <taxon>Pluteineae</taxon>
        <taxon>Amanitaceae</taxon>
        <taxon>Amanita</taxon>
    </lineage>
</organism>
<protein>
    <submittedName>
        <fullName evidence="2">Uncharacterized protein</fullName>
    </submittedName>
</protein>
<dbReference type="EMBL" id="KZ301973">
    <property type="protein sequence ID" value="PFH53458.1"/>
    <property type="molecule type" value="Genomic_DNA"/>
</dbReference>
<proteinExistence type="predicted"/>
<dbReference type="Proteomes" id="UP000242287">
    <property type="component" value="Unassembled WGS sequence"/>
</dbReference>
<gene>
    <name evidence="2" type="ORF">AMATHDRAFT_45344</name>
</gene>
<evidence type="ECO:0000313" key="2">
    <source>
        <dbReference type="EMBL" id="PFH53458.1"/>
    </source>
</evidence>
<dbReference type="OrthoDB" id="3065051at2759"/>
<keyword evidence="3" id="KW-1185">Reference proteome</keyword>
<feature type="region of interest" description="Disordered" evidence="1">
    <location>
        <begin position="67"/>
        <end position="130"/>
    </location>
</feature>
<reference evidence="2 3" key="1">
    <citation type="submission" date="2014-02" db="EMBL/GenBank/DDBJ databases">
        <title>Transposable element dynamics among asymbiotic and ectomycorrhizal Amanita fungi.</title>
        <authorList>
            <consortium name="DOE Joint Genome Institute"/>
            <person name="Hess J."/>
            <person name="Skrede I."/>
            <person name="Wolfe B."/>
            <person name="LaButti K."/>
            <person name="Ohm R.A."/>
            <person name="Grigoriev I.V."/>
            <person name="Pringle A."/>
        </authorList>
    </citation>
    <scope>NUCLEOTIDE SEQUENCE [LARGE SCALE GENOMIC DNA]</scope>
    <source>
        <strain evidence="2 3">SKay4041</strain>
    </source>
</reference>
<dbReference type="AlphaFoldDB" id="A0A2A9NTN7"/>
<feature type="compositionally biased region" description="Polar residues" evidence="1">
    <location>
        <begin position="67"/>
        <end position="81"/>
    </location>
</feature>
<accession>A0A2A9NTN7</accession>
<name>A0A2A9NTN7_9AGAR</name>
<evidence type="ECO:0000256" key="1">
    <source>
        <dbReference type="SAM" id="MobiDB-lite"/>
    </source>
</evidence>